<keyword evidence="3" id="KW-1185">Reference proteome</keyword>
<organism evidence="2 3">
    <name type="scientific">Amniculicola lignicola CBS 123094</name>
    <dbReference type="NCBI Taxonomy" id="1392246"/>
    <lineage>
        <taxon>Eukaryota</taxon>
        <taxon>Fungi</taxon>
        <taxon>Dikarya</taxon>
        <taxon>Ascomycota</taxon>
        <taxon>Pezizomycotina</taxon>
        <taxon>Dothideomycetes</taxon>
        <taxon>Pleosporomycetidae</taxon>
        <taxon>Pleosporales</taxon>
        <taxon>Amniculicolaceae</taxon>
        <taxon>Amniculicola</taxon>
    </lineage>
</organism>
<evidence type="ECO:0000313" key="3">
    <source>
        <dbReference type="Proteomes" id="UP000799779"/>
    </source>
</evidence>
<accession>A0A6A5X1L7</accession>
<keyword evidence="1" id="KW-1133">Transmembrane helix</keyword>
<evidence type="ECO:0000256" key="1">
    <source>
        <dbReference type="SAM" id="Phobius"/>
    </source>
</evidence>
<keyword evidence="1" id="KW-0812">Transmembrane</keyword>
<protein>
    <submittedName>
        <fullName evidence="2">Uncharacterized protein</fullName>
    </submittedName>
</protein>
<gene>
    <name evidence="2" type="ORF">P154DRAFT_571002</name>
</gene>
<keyword evidence="1" id="KW-0472">Membrane</keyword>
<name>A0A6A5X1L7_9PLEO</name>
<evidence type="ECO:0000313" key="2">
    <source>
        <dbReference type="EMBL" id="KAF2005705.1"/>
    </source>
</evidence>
<dbReference type="OrthoDB" id="5096049at2759"/>
<reference evidence="2" key="1">
    <citation type="journal article" date="2020" name="Stud. Mycol.">
        <title>101 Dothideomycetes genomes: a test case for predicting lifestyles and emergence of pathogens.</title>
        <authorList>
            <person name="Haridas S."/>
            <person name="Albert R."/>
            <person name="Binder M."/>
            <person name="Bloem J."/>
            <person name="Labutti K."/>
            <person name="Salamov A."/>
            <person name="Andreopoulos B."/>
            <person name="Baker S."/>
            <person name="Barry K."/>
            <person name="Bills G."/>
            <person name="Bluhm B."/>
            <person name="Cannon C."/>
            <person name="Castanera R."/>
            <person name="Culley D."/>
            <person name="Daum C."/>
            <person name="Ezra D."/>
            <person name="Gonzalez J."/>
            <person name="Henrissat B."/>
            <person name="Kuo A."/>
            <person name="Liang C."/>
            <person name="Lipzen A."/>
            <person name="Lutzoni F."/>
            <person name="Magnuson J."/>
            <person name="Mondo S."/>
            <person name="Nolan M."/>
            <person name="Ohm R."/>
            <person name="Pangilinan J."/>
            <person name="Park H.-J."/>
            <person name="Ramirez L."/>
            <person name="Alfaro M."/>
            <person name="Sun H."/>
            <person name="Tritt A."/>
            <person name="Yoshinaga Y."/>
            <person name="Zwiers L.-H."/>
            <person name="Turgeon B."/>
            <person name="Goodwin S."/>
            <person name="Spatafora J."/>
            <person name="Crous P."/>
            <person name="Grigoriev I."/>
        </authorList>
    </citation>
    <scope>NUCLEOTIDE SEQUENCE</scope>
    <source>
        <strain evidence="2">CBS 123094</strain>
    </source>
</reference>
<dbReference type="Proteomes" id="UP000799779">
    <property type="component" value="Unassembled WGS sequence"/>
</dbReference>
<feature type="transmembrane region" description="Helical" evidence="1">
    <location>
        <begin position="96"/>
        <end position="119"/>
    </location>
</feature>
<proteinExistence type="predicted"/>
<sequence length="139" mass="15597">MPSQPLRNTLAFTKGLLAGQIVDNRLNSQLLALATTGYRVHSTLHIPDPFGLFSPSTPHLQVHQATLFILFALASWLTISLCGLLLYVLRPALRPDIWFIAAQQFVGPTTLIASLYVFICCGRHRQPGYEWEDWKVHEG</sequence>
<dbReference type="EMBL" id="ML977562">
    <property type="protein sequence ID" value="KAF2005705.1"/>
    <property type="molecule type" value="Genomic_DNA"/>
</dbReference>
<feature type="transmembrane region" description="Helical" evidence="1">
    <location>
        <begin position="65"/>
        <end position="89"/>
    </location>
</feature>
<dbReference type="AlphaFoldDB" id="A0A6A5X1L7"/>